<evidence type="ECO:0000256" key="6">
    <source>
        <dbReference type="ARBA" id="ARBA00038076"/>
    </source>
</evidence>
<proteinExistence type="inferred from homology"/>
<dbReference type="AlphaFoldDB" id="A0A6M6JA31"/>
<dbReference type="InterPro" id="IPR003838">
    <property type="entry name" value="ABC3_permease_C"/>
</dbReference>
<feature type="domain" description="ABC3 transporter permease C-terminal" evidence="8">
    <location>
        <begin position="644"/>
        <end position="762"/>
    </location>
</feature>
<dbReference type="PANTHER" id="PTHR30572:SF4">
    <property type="entry name" value="ABC TRANSPORTER PERMEASE YTRF"/>
    <property type="match status" value="1"/>
</dbReference>
<keyword evidence="10" id="KW-1185">Reference proteome</keyword>
<feature type="transmembrane region" description="Helical" evidence="7">
    <location>
        <begin position="320"/>
        <end position="344"/>
    </location>
</feature>
<evidence type="ECO:0000256" key="5">
    <source>
        <dbReference type="ARBA" id="ARBA00023136"/>
    </source>
</evidence>
<dbReference type="Proteomes" id="UP000505377">
    <property type="component" value="Chromosome"/>
</dbReference>
<dbReference type="GO" id="GO:0022857">
    <property type="term" value="F:transmembrane transporter activity"/>
    <property type="evidence" value="ECO:0007669"/>
    <property type="project" value="TreeGrafter"/>
</dbReference>
<evidence type="ECO:0000256" key="1">
    <source>
        <dbReference type="ARBA" id="ARBA00004651"/>
    </source>
</evidence>
<feature type="transmembrane region" description="Helical" evidence="7">
    <location>
        <begin position="427"/>
        <end position="451"/>
    </location>
</feature>
<evidence type="ECO:0000256" key="3">
    <source>
        <dbReference type="ARBA" id="ARBA00022692"/>
    </source>
</evidence>
<reference evidence="9 10" key="1">
    <citation type="submission" date="2020-05" db="EMBL/GenBank/DDBJ databases">
        <authorList>
            <person name="Mo P."/>
        </authorList>
    </citation>
    <scope>NUCLEOTIDE SEQUENCE [LARGE SCALE GENOMIC DNA]</scope>
    <source>
        <strain evidence="9 10">Gen01</strain>
    </source>
</reference>
<evidence type="ECO:0000259" key="8">
    <source>
        <dbReference type="Pfam" id="PF02687"/>
    </source>
</evidence>
<dbReference type="InterPro" id="IPR050250">
    <property type="entry name" value="Macrolide_Exporter_MacB"/>
</dbReference>
<feature type="transmembrane region" description="Helical" evidence="7">
    <location>
        <begin position="728"/>
        <end position="751"/>
    </location>
</feature>
<comment type="similarity">
    <text evidence="6">Belongs to the ABC-4 integral membrane protein family.</text>
</comment>
<comment type="subcellular location">
    <subcellularLocation>
        <location evidence="1">Cell membrane</location>
        <topology evidence="1">Multi-pass membrane protein</topology>
    </subcellularLocation>
</comment>
<name>A0A6M6JA31_9PSEU</name>
<dbReference type="PANTHER" id="PTHR30572">
    <property type="entry name" value="MEMBRANE COMPONENT OF TRANSPORTER-RELATED"/>
    <property type="match status" value="1"/>
</dbReference>
<keyword evidence="2" id="KW-1003">Cell membrane</keyword>
<evidence type="ECO:0000256" key="4">
    <source>
        <dbReference type="ARBA" id="ARBA00022989"/>
    </source>
</evidence>
<accession>A0A6M6JA31</accession>
<evidence type="ECO:0000256" key="2">
    <source>
        <dbReference type="ARBA" id="ARBA00022475"/>
    </source>
</evidence>
<evidence type="ECO:0000256" key="7">
    <source>
        <dbReference type="SAM" id="Phobius"/>
    </source>
</evidence>
<sequence length="769" mass="76359">MSAVRAVARAELRTRWRALLALGLVFGLAGGVVLAAAALAVRTATAYPRLVEAVHLDDARVLVPADQPALAAAVPGLPGVERAWVTTGFIAQIDGPAVRYVSLGAGADPPGDLVEPVVLQGRAPSPDAVDEVLIGEPLAGTGGYGVGDELTLRMLTLDEVARFDVGFGTPDGPVATVRVVGIARMPGWGGALANVLAGPAFAERYAADAVSSPVFVDLRDGAADAFAGAYAAAAAAQPPSLVAQYFFPTVDRPRLDVDPAVRTAERVLTGGLSVFALVLAAGGLLVVGQALLRHHGAGHAAQRVESALGLTAAGRAGARVLAAAPAAAVAGLVGGALAFTAGVLPPLGSQAAYEPDPGFRPPLALAAGGAVLLAAVFLLLTALAAVVAGLRAPGVRRVVSRAPRWGGRAPAVVVGLGLALRRGPRELLATLGAAAAVTGVVAAAVFGAGAARLVETPARYGQVADLTVVDARPDDLAALAADPRVAALEVSNGADVEIAGVRLEASARERRVGSLPVETAQGRPAQAPGEVALGPRFAARLGIAVGDTVTARAPDGSPVPLAVTGLVVVRSENTGVLGEVAQLVPEQLAAIGLNEPLVAGHVLAVPGAAGELYAELSARLEVFEREVPPSVATLADLVALPELLALVLALVGGAGTAQAVLSATRRHTGDLAVLAALGGTPGQLRSTVAVLAAATVLPALLVGVPLGLAVGRVLWAEVALSTGVAGDVAVPVTLLVAIGPVALLGALLAAARPGLRAARTPPAAALSES</sequence>
<keyword evidence="5 7" id="KW-0472">Membrane</keyword>
<evidence type="ECO:0000313" key="9">
    <source>
        <dbReference type="EMBL" id="QJY44688.1"/>
    </source>
</evidence>
<feature type="transmembrane region" description="Helical" evidence="7">
    <location>
        <begin position="688"/>
        <end position="708"/>
    </location>
</feature>
<feature type="transmembrane region" description="Helical" evidence="7">
    <location>
        <begin position="364"/>
        <end position="390"/>
    </location>
</feature>
<protein>
    <recommendedName>
        <fullName evidence="8">ABC3 transporter permease C-terminal domain-containing protein</fullName>
    </recommendedName>
</protein>
<dbReference type="Pfam" id="PF02687">
    <property type="entry name" value="FtsX"/>
    <property type="match status" value="1"/>
</dbReference>
<dbReference type="GO" id="GO:0005886">
    <property type="term" value="C:plasma membrane"/>
    <property type="evidence" value="ECO:0007669"/>
    <property type="project" value="UniProtKB-SubCell"/>
</dbReference>
<feature type="transmembrane region" description="Helical" evidence="7">
    <location>
        <begin position="267"/>
        <end position="287"/>
    </location>
</feature>
<keyword evidence="4 7" id="KW-1133">Transmembrane helix</keyword>
<organism evidence="9 10">
    <name type="scientific">Pseudonocardia broussonetiae</name>
    <dbReference type="NCBI Taxonomy" id="2736640"/>
    <lineage>
        <taxon>Bacteria</taxon>
        <taxon>Bacillati</taxon>
        <taxon>Actinomycetota</taxon>
        <taxon>Actinomycetes</taxon>
        <taxon>Pseudonocardiales</taxon>
        <taxon>Pseudonocardiaceae</taxon>
        <taxon>Pseudonocardia</taxon>
    </lineage>
</organism>
<dbReference type="EMBL" id="CP053564">
    <property type="protein sequence ID" value="QJY44688.1"/>
    <property type="molecule type" value="Genomic_DNA"/>
</dbReference>
<evidence type="ECO:0000313" key="10">
    <source>
        <dbReference type="Proteomes" id="UP000505377"/>
    </source>
</evidence>
<dbReference type="KEGG" id="pbro:HOP40_01590"/>
<keyword evidence="3 7" id="KW-0812">Transmembrane</keyword>
<dbReference type="RefSeq" id="WP_172154063.1">
    <property type="nucleotide sequence ID" value="NZ_CP053564.1"/>
</dbReference>
<gene>
    <name evidence="9" type="ORF">HOP40_01590</name>
</gene>